<name>A0ABD2P7F4_9CUCU</name>
<proteinExistence type="predicted"/>
<reference evidence="1 2" key="1">
    <citation type="journal article" date="2021" name="BMC Biol.">
        <title>Horizontally acquired antibacterial genes associated with adaptive radiation of ladybird beetles.</title>
        <authorList>
            <person name="Li H.S."/>
            <person name="Tang X.F."/>
            <person name="Huang Y.H."/>
            <person name="Xu Z.Y."/>
            <person name="Chen M.L."/>
            <person name="Du X.Y."/>
            <person name="Qiu B.Y."/>
            <person name="Chen P.T."/>
            <person name="Zhang W."/>
            <person name="Slipinski A."/>
            <person name="Escalona H.E."/>
            <person name="Waterhouse R.M."/>
            <person name="Zwick A."/>
            <person name="Pang H."/>
        </authorList>
    </citation>
    <scope>NUCLEOTIDE SEQUENCE [LARGE SCALE GENOMIC DNA]</scope>
    <source>
        <strain evidence="1">SYSU2018</strain>
    </source>
</reference>
<sequence length="179" mass="20275">MALGERRLQKLQRRYQISSISIITSEADLANILDEQWENKIFTNTELKVGELEDDDNNNVHVRLIPLGDEEGAECHKKHYPELNSMKGDICILEERNREDDGSVLPWGPDPILIYSTKGGTTHKKGKTRFSYAFVIEKNSGSYGESLREVKVALGKERVNEGIRTTRGGNLLITTDKEE</sequence>
<evidence type="ECO:0000313" key="2">
    <source>
        <dbReference type="Proteomes" id="UP001516400"/>
    </source>
</evidence>
<evidence type="ECO:0000313" key="1">
    <source>
        <dbReference type="EMBL" id="KAL3286749.1"/>
    </source>
</evidence>
<dbReference type="EMBL" id="JABFTP020000185">
    <property type="protein sequence ID" value="KAL3286749.1"/>
    <property type="molecule type" value="Genomic_DNA"/>
</dbReference>
<gene>
    <name evidence="1" type="ORF">HHI36_001242</name>
</gene>
<protein>
    <submittedName>
        <fullName evidence="1">Uncharacterized protein</fullName>
    </submittedName>
</protein>
<accession>A0ABD2P7F4</accession>
<dbReference type="AlphaFoldDB" id="A0ABD2P7F4"/>
<organism evidence="1 2">
    <name type="scientific">Cryptolaemus montrouzieri</name>
    <dbReference type="NCBI Taxonomy" id="559131"/>
    <lineage>
        <taxon>Eukaryota</taxon>
        <taxon>Metazoa</taxon>
        <taxon>Ecdysozoa</taxon>
        <taxon>Arthropoda</taxon>
        <taxon>Hexapoda</taxon>
        <taxon>Insecta</taxon>
        <taxon>Pterygota</taxon>
        <taxon>Neoptera</taxon>
        <taxon>Endopterygota</taxon>
        <taxon>Coleoptera</taxon>
        <taxon>Polyphaga</taxon>
        <taxon>Cucujiformia</taxon>
        <taxon>Coccinelloidea</taxon>
        <taxon>Coccinellidae</taxon>
        <taxon>Scymninae</taxon>
        <taxon>Scymnini</taxon>
        <taxon>Cryptolaemus</taxon>
    </lineage>
</organism>
<dbReference type="Proteomes" id="UP001516400">
    <property type="component" value="Unassembled WGS sequence"/>
</dbReference>
<comment type="caution">
    <text evidence="1">The sequence shown here is derived from an EMBL/GenBank/DDBJ whole genome shotgun (WGS) entry which is preliminary data.</text>
</comment>
<keyword evidence="2" id="KW-1185">Reference proteome</keyword>